<evidence type="ECO:0000313" key="2">
    <source>
        <dbReference type="EMBL" id="NEE23749.1"/>
    </source>
</evidence>
<comment type="caution">
    <text evidence="2">The sequence shown here is derived from an EMBL/GenBank/DDBJ whole genome shotgun (WGS) entry which is preliminary data.</text>
</comment>
<organism evidence="2">
    <name type="scientific">Streptomyces sp. SID7499</name>
    <dbReference type="NCBI Taxonomy" id="2706086"/>
    <lineage>
        <taxon>Bacteria</taxon>
        <taxon>Bacillati</taxon>
        <taxon>Actinomycetota</taxon>
        <taxon>Actinomycetes</taxon>
        <taxon>Kitasatosporales</taxon>
        <taxon>Streptomycetaceae</taxon>
        <taxon>Streptomyces</taxon>
    </lineage>
</organism>
<gene>
    <name evidence="2" type="ORF">G3M58_97010</name>
</gene>
<feature type="non-terminal residue" evidence="2">
    <location>
        <position position="120"/>
    </location>
</feature>
<evidence type="ECO:0000256" key="1">
    <source>
        <dbReference type="SAM" id="MobiDB-lite"/>
    </source>
</evidence>
<sequence length="120" mass="12845">QRQSFSAAKVGDRAGQTDGSRQAPGVKPNAKRPTGKATVPDVPKPDLRSLPAYGITVSDGYEEVPGKDYLAFSANVWNAGPAKLVVDGFRSPGKELMDAYQYFYDADGKQVGYTPTGTME</sequence>
<dbReference type="EMBL" id="JAAGMN010010528">
    <property type="protein sequence ID" value="NEE23749.1"/>
    <property type="molecule type" value="Genomic_DNA"/>
</dbReference>
<feature type="region of interest" description="Disordered" evidence="1">
    <location>
        <begin position="1"/>
        <end position="49"/>
    </location>
</feature>
<reference evidence="2" key="1">
    <citation type="submission" date="2020-01" db="EMBL/GenBank/DDBJ databases">
        <title>Insect and environment-associated Actinomycetes.</title>
        <authorList>
            <person name="Currrie C."/>
            <person name="Chevrette M."/>
            <person name="Carlson C."/>
            <person name="Stubbendieck R."/>
            <person name="Wendt-Pienkowski E."/>
        </authorList>
    </citation>
    <scope>NUCLEOTIDE SEQUENCE</scope>
    <source>
        <strain evidence="2">SID7499</strain>
    </source>
</reference>
<accession>A0A6G3Y101</accession>
<dbReference type="AlphaFoldDB" id="A0A6G3Y101"/>
<proteinExistence type="predicted"/>
<protein>
    <submittedName>
        <fullName evidence="2">Protein-lysine 6-oxidase</fullName>
    </submittedName>
</protein>
<feature type="non-terminal residue" evidence="2">
    <location>
        <position position="1"/>
    </location>
</feature>
<name>A0A6G3Y101_9ACTN</name>